<evidence type="ECO:0000259" key="11">
    <source>
        <dbReference type="PROSITE" id="PS50026"/>
    </source>
</evidence>
<feature type="disulfide bond" evidence="8">
    <location>
        <begin position="816"/>
        <end position="828"/>
    </location>
</feature>
<dbReference type="FunFam" id="2.20.100.10:FF:000002">
    <property type="entry name" value="Unc-5 netrin receptor C"/>
    <property type="match status" value="1"/>
</dbReference>
<evidence type="ECO:0000256" key="2">
    <source>
        <dbReference type="ARBA" id="ARBA00022525"/>
    </source>
</evidence>
<dbReference type="Gene3D" id="2.20.100.10">
    <property type="entry name" value="Thrombospondin type-1 (TSP1) repeat"/>
    <property type="match status" value="3"/>
</dbReference>
<feature type="signal peptide" evidence="10">
    <location>
        <begin position="1"/>
        <end position="24"/>
    </location>
</feature>
<keyword evidence="4 10" id="KW-0732">Signal</keyword>
<sequence length="901" mass="98418">MAPSCPGGFRVLLVVTLCVVIAKGQLFTNHRGPWNIVFKIPYNAKPSGFSSIIALWKASGHVNGDNVAAMTDFSTSSLIYKSKLLDDWATRSFSAVRLSAYKNNKEVAFITFNNMGKGKDEWFDCSNIIDSSYTDIISLSKNYCVMDYPTDTKRNFFINHGYGGCTSDNGWFMMKDFNALSGCAEWDQVTGKSYFLYSGDTTKINWASGNRQTADCLVISVLAWDMVFKAVQGVVPPQGGLRQLWQSSATLNSDNPSAQTLTRSPNLVYKSANVEKWQSIPGFFIESVKYAFFTSGKEVAYIIFDGRDTDKNGWYNDNRILYSRWTDIIGYTKVGSSIDGDNTRRFCVWKEHGGCPNDKAWMAILDSSDSSQPCSWDKNVQSRPYFLYSKKSTWALCESGGSWNSGEFPAAETAAIFIKGWRMVMKVAHGQSISPASGVYNLWTGTYTVNEFDSNALTIAAGTKTYKSSVVDNWSNHHISAVRVGFYKNGKETAYTVFDAHGVANKNSWFDCSRILYTSYDDLNRLKAVTYCGIPGDSGLNRRFFIQNNYGGCSNDAGWFLVVESNTCAWEQRTTRPYFIYSGKSGRDLQDSFIIADVFLISVVMDNCMPNPCSNGGTCYEEGMDYTCTCSGNWFGQRCTDLNGGWANWGSWGACSVTCGPGTHTRSRTCTNPSPQGSGSTCAGSSTSSQACQDMVCIPDIDGNWGSWTSYSACPVTCGNGDRVRTRQCNNPAQSGKGLNCVGPASEVLVCSLYPCAVDGNWAAWASWSSCTKSCSGGKEVRSRTCTNPATNYGGKDCTGETSQERTCNTHACTVCSTGEYLCDDGTCRMGSRCNGINDCDDGSDESSCSSNVLKMSQGYVNNALTRPDTSAEGEGGAMSYGGSLLLVAALVTAVLAFRVF</sequence>
<keyword evidence="9" id="KW-1133">Transmembrane helix</keyword>
<feature type="chain" id="PRO_5036442423" description="EGF-like domain-containing protein" evidence="10">
    <location>
        <begin position="25"/>
        <end position="901"/>
    </location>
</feature>
<dbReference type="PRINTS" id="PR01705">
    <property type="entry name" value="TSP1REPEAT"/>
</dbReference>
<dbReference type="PANTHER" id="PTHR22906:SF43">
    <property type="entry name" value="PROPERDIN"/>
    <property type="match status" value="1"/>
</dbReference>
<feature type="domain" description="EGF-like" evidence="11">
    <location>
        <begin position="604"/>
        <end position="640"/>
    </location>
</feature>
<dbReference type="PANTHER" id="PTHR22906">
    <property type="entry name" value="PROPERDIN"/>
    <property type="match status" value="1"/>
</dbReference>
<dbReference type="InterPro" id="IPR036383">
    <property type="entry name" value="TSP1_rpt_sf"/>
</dbReference>
<keyword evidence="2" id="KW-0964">Secreted</keyword>
<dbReference type="Gene3D" id="4.10.400.10">
    <property type="entry name" value="Low-density Lipoprotein Receptor"/>
    <property type="match status" value="1"/>
</dbReference>
<dbReference type="Proteomes" id="UP000005408">
    <property type="component" value="Unassembled WGS sequence"/>
</dbReference>
<evidence type="ECO:0000256" key="7">
    <source>
        <dbReference type="PROSITE-ProRule" id="PRU00076"/>
    </source>
</evidence>
<comment type="caution">
    <text evidence="7">Lacks conserved residue(s) required for the propagation of feature annotation.</text>
</comment>
<dbReference type="Gene3D" id="2.10.25.10">
    <property type="entry name" value="Laminin"/>
    <property type="match status" value="1"/>
</dbReference>
<evidence type="ECO:0000256" key="9">
    <source>
        <dbReference type="SAM" id="Phobius"/>
    </source>
</evidence>
<protein>
    <recommendedName>
        <fullName evidence="11">EGF-like domain-containing protein</fullName>
    </recommendedName>
</protein>
<comment type="subcellular location">
    <subcellularLocation>
        <location evidence="1">Secreted</location>
    </subcellularLocation>
</comment>
<keyword evidence="3 7" id="KW-0245">EGF-like domain</keyword>
<dbReference type="InterPro" id="IPR052065">
    <property type="entry name" value="Compl_asym_regulator"/>
</dbReference>
<dbReference type="InterPro" id="IPR000884">
    <property type="entry name" value="TSP1_rpt"/>
</dbReference>
<keyword evidence="9" id="KW-0472">Membrane</keyword>
<dbReference type="SUPFAM" id="SSF57424">
    <property type="entry name" value="LDL receptor-like module"/>
    <property type="match status" value="1"/>
</dbReference>
<dbReference type="SMART" id="SM00209">
    <property type="entry name" value="TSP1"/>
    <property type="match status" value="3"/>
</dbReference>
<dbReference type="EnsemblMetazoa" id="G10927.1">
    <property type="protein sequence ID" value="G10927.1:cds"/>
    <property type="gene ID" value="G10927"/>
</dbReference>
<dbReference type="PROSITE" id="PS50068">
    <property type="entry name" value="LDLRA_2"/>
    <property type="match status" value="1"/>
</dbReference>
<dbReference type="SUPFAM" id="SSF82895">
    <property type="entry name" value="TSP-1 type 1 repeat"/>
    <property type="match status" value="3"/>
</dbReference>
<dbReference type="InterPro" id="IPR036055">
    <property type="entry name" value="LDL_receptor-like_sf"/>
</dbReference>
<feature type="transmembrane region" description="Helical" evidence="9">
    <location>
        <begin position="878"/>
        <end position="898"/>
    </location>
</feature>
<dbReference type="SUPFAM" id="SSF57196">
    <property type="entry name" value="EGF/Laminin"/>
    <property type="match status" value="1"/>
</dbReference>
<dbReference type="OrthoDB" id="6077660at2759"/>
<dbReference type="Pfam" id="PF00090">
    <property type="entry name" value="TSP_1"/>
    <property type="match status" value="3"/>
</dbReference>
<evidence type="ECO:0000313" key="13">
    <source>
        <dbReference type="Proteomes" id="UP000005408"/>
    </source>
</evidence>
<dbReference type="InterPro" id="IPR000742">
    <property type="entry name" value="EGF"/>
</dbReference>
<dbReference type="PROSITE" id="PS50026">
    <property type="entry name" value="EGF_3"/>
    <property type="match status" value="1"/>
</dbReference>
<evidence type="ECO:0000313" key="12">
    <source>
        <dbReference type="EnsemblMetazoa" id="G10927.1:cds"/>
    </source>
</evidence>
<feature type="disulfide bond" evidence="8">
    <location>
        <begin position="834"/>
        <end position="849"/>
    </location>
</feature>
<dbReference type="InterPro" id="IPR002172">
    <property type="entry name" value="LDrepeatLR_classA_rpt"/>
</dbReference>
<dbReference type="AlphaFoldDB" id="A0A8W8HT32"/>
<organism evidence="12 13">
    <name type="scientific">Magallana gigas</name>
    <name type="common">Pacific oyster</name>
    <name type="synonym">Crassostrea gigas</name>
    <dbReference type="NCBI Taxonomy" id="29159"/>
    <lineage>
        <taxon>Eukaryota</taxon>
        <taxon>Metazoa</taxon>
        <taxon>Spiralia</taxon>
        <taxon>Lophotrochozoa</taxon>
        <taxon>Mollusca</taxon>
        <taxon>Bivalvia</taxon>
        <taxon>Autobranchia</taxon>
        <taxon>Pteriomorphia</taxon>
        <taxon>Ostreida</taxon>
        <taxon>Ostreoidea</taxon>
        <taxon>Ostreidae</taxon>
        <taxon>Magallana</taxon>
    </lineage>
</organism>
<accession>A0A8W8HT32</accession>
<dbReference type="CDD" id="cd00112">
    <property type="entry name" value="LDLa"/>
    <property type="match status" value="1"/>
</dbReference>
<keyword evidence="6 7" id="KW-1015">Disulfide bond</keyword>
<keyword evidence="5" id="KW-0677">Repeat</keyword>
<keyword evidence="9" id="KW-0812">Transmembrane</keyword>
<evidence type="ECO:0000256" key="6">
    <source>
        <dbReference type="ARBA" id="ARBA00023157"/>
    </source>
</evidence>
<evidence type="ECO:0000256" key="3">
    <source>
        <dbReference type="ARBA" id="ARBA00022536"/>
    </source>
</evidence>
<dbReference type="PROSITE" id="PS50092">
    <property type="entry name" value="TSP1"/>
    <property type="match status" value="3"/>
</dbReference>
<evidence type="ECO:0000256" key="4">
    <source>
        <dbReference type="ARBA" id="ARBA00022729"/>
    </source>
</evidence>
<dbReference type="CDD" id="cd00054">
    <property type="entry name" value="EGF_CA"/>
    <property type="match status" value="1"/>
</dbReference>
<proteinExistence type="predicted"/>
<dbReference type="SMART" id="SM00192">
    <property type="entry name" value="LDLa"/>
    <property type="match status" value="1"/>
</dbReference>
<name>A0A8W8HT32_MAGGI</name>
<evidence type="ECO:0000256" key="1">
    <source>
        <dbReference type="ARBA" id="ARBA00004613"/>
    </source>
</evidence>
<evidence type="ECO:0000256" key="8">
    <source>
        <dbReference type="PROSITE-ProRule" id="PRU00124"/>
    </source>
</evidence>
<dbReference type="PROSITE" id="PS00022">
    <property type="entry name" value="EGF_1"/>
    <property type="match status" value="1"/>
</dbReference>
<evidence type="ECO:0000256" key="10">
    <source>
        <dbReference type="SAM" id="SignalP"/>
    </source>
</evidence>
<feature type="disulfide bond" evidence="7">
    <location>
        <begin position="630"/>
        <end position="639"/>
    </location>
</feature>
<dbReference type="OMA" id="NTRRFCV"/>
<evidence type="ECO:0000256" key="5">
    <source>
        <dbReference type="ARBA" id="ARBA00022737"/>
    </source>
</evidence>
<dbReference type="FunFam" id="2.20.100.10:FF:000001">
    <property type="entry name" value="semaphorin-5A isoform X1"/>
    <property type="match status" value="2"/>
</dbReference>
<reference evidence="12" key="1">
    <citation type="submission" date="2022-08" db="UniProtKB">
        <authorList>
            <consortium name="EnsemblMetazoa"/>
        </authorList>
    </citation>
    <scope>IDENTIFICATION</scope>
    <source>
        <strain evidence="12">05x7-T-G4-1.051#20</strain>
    </source>
</reference>
<keyword evidence="13" id="KW-1185">Reference proteome</keyword>